<proteinExistence type="predicted"/>
<reference evidence="2 3" key="1">
    <citation type="journal article" date="2016" name="Genome Announc.">
        <title>Complete Genome Sequence of Thiostrepton-Producing Streptomyces laurentii ATCC 31255.</title>
        <authorList>
            <person name="Doi K."/>
            <person name="Fujino Y."/>
            <person name="Nagayoshi Y."/>
            <person name="Ohshima T."/>
            <person name="Ogata S."/>
        </authorList>
    </citation>
    <scope>NUCLEOTIDE SEQUENCE [LARGE SCALE GENOMIC DNA]</scope>
    <source>
        <strain evidence="2 3">ATCC 31255</strain>
    </source>
</reference>
<evidence type="ECO:0000313" key="2">
    <source>
        <dbReference type="EMBL" id="BAU81838.1"/>
    </source>
</evidence>
<dbReference type="Proteomes" id="UP000217676">
    <property type="component" value="Chromosome"/>
</dbReference>
<accession>A0A161JGD6</accession>
<dbReference type="AlphaFoldDB" id="A0A161JGD6"/>
<evidence type="ECO:0000313" key="3">
    <source>
        <dbReference type="Proteomes" id="UP000217676"/>
    </source>
</evidence>
<feature type="region of interest" description="Disordered" evidence="1">
    <location>
        <begin position="1"/>
        <end position="78"/>
    </location>
</feature>
<dbReference type="EMBL" id="AP017424">
    <property type="protein sequence ID" value="BAU81838.1"/>
    <property type="molecule type" value="Genomic_DNA"/>
</dbReference>
<dbReference type="KEGG" id="slau:SLA_0887"/>
<evidence type="ECO:0000256" key="1">
    <source>
        <dbReference type="SAM" id="MobiDB-lite"/>
    </source>
</evidence>
<gene>
    <name evidence="2" type="ORF">SLA_0887</name>
</gene>
<feature type="compositionally biased region" description="Basic and acidic residues" evidence="1">
    <location>
        <begin position="9"/>
        <end position="72"/>
    </location>
</feature>
<name>A0A161JGD6_STRLU</name>
<organism evidence="2 3">
    <name type="scientific">Streptomyces laurentii</name>
    <dbReference type="NCBI Taxonomy" id="39478"/>
    <lineage>
        <taxon>Bacteria</taxon>
        <taxon>Bacillati</taxon>
        <taxon>Actinomycetota</taxon>
        <taxon>Actinomycetes</taxon>
        <taxon>Kitasatosporales</taxon>
        <taxon>Streptomycetaceae</taxon>
        <taxon>Streptomyces</taxon>
    </lineage>
</organism>
<protein>
    <submittedName>
        <fullName evidence="2">Uncharacterized protein</fullName>
    </submittedName>
</protein>
<keyword evidence="3" id="KW-1185">Reference proteome</keyword>
<sequence>MTPPKVLKVKAEKDGKAVEKFGSKRSDKLEKPEGNGSESDRDRKAPRKSDRKDLIESETKEAPGGKPERVSTKEASAP</sequence>